<gene>
    <name evidence="9" type="ORF">ENM21_07715</name>
</gene>
<accession>A0A7C5VZX7</accession>
<dbReference type="PANTHER" id="PTHR43227:SF11">
    <property type="entry name" value="BLL4140 PROTEIN"/>
    <property type="match status" value="1"/>
</dbReference>
<dbReference type="InterPro" id="IPR050809">
    <property type="entry name" value="UgpAE/MalFG_permease"/>
</dbReference>
<feature type="domain" description="ABC transmembrane type-1" evidence="8">
    <location>
        <begin position="71"/>
        <end position="285"/>
    </location>
</feature>
<evidence type="ECO:0000313" key="9">
    <source>
        <dbReference type="EMBL" id="HHM97079.1"/>
    </source>
</evidence>
<evidence type="ECO:0000256" key="1">
    <source>
        <dbReference type="ARBA" id="ARBA00004651"/>
    </source>
</evidence>
<keyword evidence="2 7" id="KW-0813">Transport</keyword>
<evidence type="ECO:0000256" key="2">
    <source>
        <dbReference type="ARBA" id="ARBA00022448"/>
    </source>
</evidence>
<feature type="transmembrane region" description="Helical" evidence="7">
    <location>
        <begin position="264"/>
        <end position="285"/>
    </location>
</feature>
<dbReference type="GO" id="GO:0005886">
    <property type="term" value="C:plasma membrane"/>
    <property type="evidence" value="ECO:0007669"/>
    <property type="project" value="UniProtKB-SubCell"/>
</dbReference>
<sequence length="297" mass="32265">MHETWVKRRRRIGWLLAGPGIVGTVVIALYPLVVLVVLSLSQSSLGQPLRGWVGLDNFGRALADHVFRAALVKTVIYALVVTSLQLILGVAVALLLQQVTRGGALLRTLLLLPVMTPPVMLAVAWRLVLAPSGGLLNRMLQGLGLIEAPVTFLGSPRLAFPAIAIADVWQWMPFVALLTFAGLQLLPREVFEAASLDGAGVFQRFWHCTLPLLAPLLASLFLLRFIMATKLFDLVYVLTAGGPGFTTTVGSFYIYRVAFQQFNIGYAAALTILFGLVVGLTTLPVSRLRQVVQRLEG</sequence>
<reference evidence="9" key="1">
    <citation type="journal article" date="2020" name="mSystems">
        <title>Genome- and Community-Level Interaction Insights into Carbon Utilization and Element Cycling Functions of Hydrothermarchaeota in Hydrothermal Sediment.</title>
        <authorList>
            <person name="Zhou Z."/>
            <person name="Liu Y."/>
            <person name="Xu W."/>
            <person name="Pan J."/>
            <person name="Luo Z.H."/>
            <person name="Li M."/>
        </authorList>
    </citation>
    <scope>NUCLEOTIDE SEQUENCE [LARGE SCALE GENOMIC DNA]</scope>
    <source>
        <strain evidence="9">SpSt-1065</strain>
    </source>
</reference>
<dbReference type="PANTHER" id="PTHR43227">
    <property type="entry name" value="BLL4140 PROTEIN"/>
    <property type="match status" value="1"/>
</dbReference>
<dbReference type="GO" id="GO:0055085">
    <property type="term" value="P:transmembrane transport"/>
    <property type="evidence" value="ECO:0007669"/>
    <property type="project" value="InterPro"/>
</dbReference>
<feature type="transmembrane region" description="Helical" evidence="7">
    <location>
        <begin position="12"/>
        <end position="40"/>
    </location>
</feature>
<evidence type="ECO:0000256" key="7">
    <source>
        <dbReference type="RuleBase" id="RU363032"/>
    </source>
</evidence>
<dbReference type="InterPro" id="IPR035906">
    <property type="entry name" value="MetI-like_sf"/>
</dbReference>
<evidence type="ECO:0000256" key="6">
    <source>
        <dbReference type="ARBA" id="ARBA00023136"/>
    </source>
</evidence>
<keyword evidence="6 7" id="KW-0472">Membrane</keyword>
<proteinExistence type="inferred from homology"/>
<evidence type="ECO:0000256" key="4">
    <source>
        <dbReference type="ARBA" id="ARBA00022692"/>
    </source>
</evidence>
<dbReference type="EMBL" id="DRWX01000350">
    <property type="protein sequence ID" value="HHM97079.1"/>
    <property type="molecule type" value="Genomic_DNA"/>
</dbReference>
<comment type="similarity">
    <text evidence="7">Belongs to the binding-protein-dependent transport system permease family.</text>
</comment>
<keyword evidence="4 7" id="KW-0812">Transmembrane</keyword>
<name>A0A7C5VZX7_THERO</name>
<evidence type="ECO:0000259" key="8">
    <source>
        <dbReference type="PROSITE" id="PS50928"/>
    </source>
</evidence>
<dbReference type="Gene3D" id="1.10.3720.10">
    <property type="entry name" value="MetI-like"/>
    <property type="match status" value="1"/>
</dbReference>
<organism evidence="9">
    <name type="scientific">Thermomicrobium roseum</name>
    <dbReference type="NCBI Taxonomy" id="500"/>
    <lineage>
        <taxon>Bacteria</taxon>
        <taxon>Pseudomonadati</taxon>
        <taxon>Thermomicrobiota</taxon>
        <taxon>Thermomicrobia</taxon>
        <taxon>Thermomicrobiales</taxon>
        <taxon>Thermomicrobiaceae</taxon>
        <taxon>Thermomicrobium</taxon>
    </lineage>
</organism>
<feature type="transmembrane region" description="Helical" evidence="7">
    <location>
        <begin position="204"/>
        <end position="223"/>
    </location>
</feature>
<dbReference type="SUPFAM" id="SSF161098">
    <property type="entry name" value="MetI-like"/>
    <property type="match status" value="1"/>
</dbReference>
<keyword evidence="3" id="KW-1003">Cell membrane</keyword>
<comment type="subcellular location">
    <subcellularLocation>
        <location evidence="1 7">Cell membrane</location>
        <topology evidence="1 7">Multi-pass membrane protein</topology>
    </subcellularLocation>
</comment>
<evidence type="ECO:0000256" key="5">
    <source>
        <dbReference type="ARBA" id="ARBA00022989"/>
    </source>
</evidence>
<feature type="transmembrane region" description="Helical" evidence="7">
    <location>
        <begin position="108"/>
        <end position="129"/>
    </location>
</feature>
<keyword evidence="5 7" id="KW-1133">Transmembrane helix</keyword>
<dbReference type="InterPro" id="IPR000515">
    <property type="entry name" value="MetI-like"/>
</dbReference>
<dbReference type="CDD" id="cd06261">
    <property type="entry name" value="TM_PBP2"/>
    <property type="match status" value="1"/>
</dbReference>
<protein>
    <submittedName>
        <fullName evidence="9">Sugar ABC transporter permease</fullName>
    </submittedName>
</protein>
<dbReference type="PROSITE" id="PS50928">
    <property type="entry name" value="ABC_TM1"/>
    <property type="match status" value="1"/>
</dbReference>
<dbReference type="AlphaFoldDB" id="A0A7C5VZX7"/>
<dbReference type="Pfam" id="PF00528">
    <property type="entry name" value="BPD_transp_1"/>
    <property type="match status" value="1"/>
</dbReference>
<comment type="caution">
    <text evidence="9">The sequence shown here is derived from an EMBL/GenBank/DDBJ whole genome shotgun (WGS) entry which is preliminary data.</text>
</comment>
<feature type="transmembrane region" description="Helical" evidence="7">
    <location>
        <begin position="235"/>
        <end position="258"/>
    </location>
</feature>
<evidence type="ECO:0000256" key="3">
    <source>
        <dbReference type="ARBA" id="ARBA00022475"/>
    </source>
</evidence>
<feature type="transmembrane region" description="Helical" evidence="7">
    <location>
        <begin position="75"/>
        <end position="96"/>
    </location>
</feature>